<dbReference type="Gene3D" id="1.10.510.10">
    <property type="entry name" value="Transferase(Phosphotransferase) domain 1"/>
    <property type="match status" value="1"/>
</dbReference>
<sequence length="685" mass="76242">MCSGIVRPKKQSIPTTSWLEAVLELDADTRSRFNKLVYEEGWNSDLEIVESLCSIQNPHCEPGIEDDPLHRLTTLVLDRFEAARPSCVFESPALDAAKAGRVPSRGSSPSQARSDRDALGCVHSSSLKRGADASQEDGRSSKKPRILTRLKDVGLDNGPWVLTRTSLAVRFAQGVCLSSIVATLSGTTVTFCNFTDFVAATVAIERLKRSGWEVIPRLILPVGMSKNDLLLAGTLQGCAIDIPGSQAADRMQHRVTFGGCMYSQSALVGRRTVVYAAGAHPPFKSQQSGERMVAKLSYQVKSRTAEHELVEQAREKNVPHIPTVYGHHDLFDIESLQDGIRARVVKHCGVFHHYENRVARMIVFRRYIPLEERLHEYPMDLIMMVDHISECLHHLRHDALILHGDVSVRNIMCEITEDDPNFILGDFDLAATLNPDGTPQDPAGKRHTGTLPFMALELLEDMASKPGLNSAPVVHELHHDYESLYWVTLWCTMKVDYCDQDAEDQKRIDAFVNQWEYAVGGSKTASDFSRGSGAWSNSSRGSGTRADAGLGSQNQQETSSTGSEARLNLDVIVDEKSTLLLRGVINQEHPPTTEQFEEPAIQELITGFRRLIVRGYAHQQPRPKTVPKSRTTNHSWAKGDFWTLPQDAHLYKPITSTPMRDLVTREAIQKVVLTAKRMALSQLRV</sequence>
<protein>
    <recommendedName>
        <fullName evidence="2">Fungal-type protein kinase domain-containing protein</fullName>
    </recommendedName>
</protein>
<proteinExistence type="predicted"/>
<keyword evidence="4" id="KW-1185">Reference proteome</keyword>
<feature type="compositionally biased region" description="Polar residues" evidence="1">
    <location>
        <begin position="523"/>
        <end position="542"/>
    </location>
</feature>
<dbReference type="InterPro" id="IPR011009">
    <property type="entry name" value="Kinase-like_dom_sf"/>
</dbReference>
<feature type="region of interest" description="Disordered" evidence="1">
    <location>
        <begin position="98"/>
        <end position="119"/>
    </location>
</feature>
<feature type="domain" description="Fungal-type protein kinase" evidence="2">
    <location>
        <begin position="251"/>
        <end position="491"/>
    </location>
</feature>
<feature type="region of interest" description="Disordered" evidence="1">
    <location>
        <begin position="523"/>
        <end position="565"/>
    </location>
</feature>
<organism evidence="3 4">
    <name type="scientific">Trametes cubensis</name>
    <dbReference type="NCBI Taxonomy" id="1111947"/>
    <lineage>
        <taxon>Eukaryota</taxon>
        <taxon>Fungi</taxon>
        <taxon>Dikarya</taxon>
        <taxon>Basidiomycota</taxon>
        <taxon>Agaricomycotina</taxon>
        <taxon>Agaricomycetes</taxon>
        <taxon>Polyporales</taxon>
        <taxon>Polyporaceae</taxon>
        <taxon>Trametes</taxon>
    </lineage>
</organism>
<name>A0AAD7XAG0_9APHY</name>
<feature type="compositionally biased region" description="Polar residues" evidence="1">
    <location>
        <begin position="551"/>
        <end position="563"/>
    </location>
</feature>
<evidence type="ECO:0000313" key="3">
    <source>
        <dbReference type="EMBL" id="KAJ8481458.1"/>
    </source>
</evidence>
<comment type="caution">
    <text evidence="3">The sequence shown here is derived from an EMBL/GenBank/DDBJ whole genome shotgun (WGS) entry which is preliminary data.</text>
</comment>
<evidence type="ECO:0000259" key="2">
    <source>
        <dbReference type="Pfam" id="PF17667"/>
    </source>
</evidence>
<dbReference type="InterPro" id="IPR040976">
    <property type="entry name" value="Pkinase_fungal"/>
</dbReference>
<evidence type="ECO:0000313" key="4">
    <source>
        <dbReference type="Proteomes" id="UP001215151"/>
    </source>
</evidence>
<dbReference type="EMBL" id="JAPEVG010000136">
    <property type="protein sequence ID" value="KAJ8481458.1"/>
    <property type="molecule type" value="Genomic_DNA"/>
</dbReference>
<gene>
    <name evidence="3" type="ORF">ONZ51_g5979</name>
</gene>
<dbReference type="PANTHER" id="PTHR38248:SF2">
    <property type="entry name" value="FUNK1 11"/>
    <property type="match status" value="1"/>
</dbReference>
<dbReference type="PANTHER" id="PTHR38248">
    <property type="entry name" value="FUNK1 6"/>
    <property type="match status" value="1"/>
</dbReference>
<reference evidence="3" key="1">
    <citation type="submission" date="2022-11" db="EMBL/GenBank/DDBJ databases">
        <title>Genome Sequence of Cubamyces cubensis.</title>
        <authorList>
            <person name="Buettner E."/>
        </authorList>
    </citation>
    <scope>NUCLEOTIDE SEQUENCE</scope>
    <source>
        <strain evidence="3">MPL-01</strain>
    </source>
</reference>
<accession>A0AAD7XAG0</accession>
<evidence type="ECO:0000256" key="1">
    <source>
        <dbReference type="SAM" id="MobiDB-lite"/>
    </source>
</evidence>
<dbReference type="SUPFAM" id="SSF56112">
    <property type="entry name" value="Protein kinase-like (PK-like)"/>
    <property type="match status" value="1"/>
</dbReference>
<dbReference type="Proteomes" id="UP001215151">
    <property type="component" value="Unassembled WGS sequence"/>
</dbReference>
<dbReference type="Pfam" id="PF17667">
    <property type="entry name" value="Pkinase_fungal"/>
    <property type="match status" value="1"/>
</dbReference>
<dbReference type="AlphaFoldDB" id="A0AAD7XAG0"/>